<keyword evidence="6 7" id="KW-0002">3D-structure</keyword>
<organism evidence="6">
    <name type="scientific">Mycolicibacterium thermoresistibile</name>
    <name type="common">Mycobacterium thermoresistibile</name>
    <dbReference type="NCBI Taxonomy" id="1797"/>
    <lineage>
        <taxon>Bacteria</taxon>
        <taxon>Bacillati</taxon>
        <taxon>Actinomycetota</taxon>
        <taxon>Actinomycetes</taxon>
        <taxon>Mycobacteriales</taxon>
        <taxon>Mycobacteriaceae</taxon>
        <taxon>Mycolicibacterium</taxon>
    </lineage>
</organism>
<evidence type="ECO:0007829" key="7">
    <source>
        <dbReference type="PDB" id="3OEC"/>
    </source>
</evidence>
<dbReference type="SMR" id="E1C9L4"/>
<comment type="similarity">
    <text evidence="1 4">Belongs to the short-chain dehydrogenases/reductases (SDR) family.</text>
</comment>
<reference evidence="6" key="1">
    <citation type="submission" date="2010-08" db="PDB data bank">
        <title>Crystal structure of carveol dehydrogenase from Mycobacterium thermoresistibile.</title>
        <authorList>
            <consortium name="Seattle Structural Genomics Center for Infectious Disease (SSGCID)"/>
            <person name="Abendroth J."/>
            <person name="Arakaki T."/>
            <person name="Staker B."/>
        </authorList>
    </citation>
    <scope>X-RAY CRYSTALLOGRAPHY (1.95 ANGSTROMS)</scope>
</reference>
<dbReference type="BRENDA" id="1.1.1.243">
    <property type="organism ID" value="3515"/>
</dbReference>
<dbReference type="FunFam" id="3.40.50.720:FF:000084">
    <property type="entry name" value="Short-chain dehydrogenase reductase"/>
    <property type="match status" value="1"/>
</dbReference>
<dbReference type="Pfam" id="PF00106">
    <property type="entry name" value="adh_short"/>
    <property type="match status" value="1"/>
</dbReference>
<dbReference type="EC" id="1.1.1.234" evidence="6"/>
<dbReference type="NCBIfam" id="TIGR03971">
    <property type="entry name" value="SDR_subfam_1"/>
    <property type="match status" value="1"/>
</dbReference>
<dbReference type="Gene3D" id="3.40.50.720">
    <property type="entry name" value="NAD(P)-binding Rossmann-like Domain"/>
    <property type="match status" value="1"/>
</dbReference>
<dbReference type="PRINTS" id="PR00081">
    <property type="entry name" value="GDHRDH"/>
</dbReference>
<dbReference type="AlphaFoldDB" id="E1C9L4"/>
<evidence type="ECO:0000256" key="4">
    <source>
        <dbReference type="RuleBase" id="RU000363"/>
    </source>
</evidence>
<dbReference type="PDBsum" id="3OEC"/>
<dbReference type="PANTHER" id="PTHR42760:SF133">
    <property type="entry name" value="3-OXOACYL-[ACYL-CARRIER-PROTEIN] REDUCTASE"/>
    <property type="match status" value="1"/>
</dbReference>
<proteinExistence type="evidence at protein level"/>
<feature type="region of interest" description="Disordered" evidence="5">
    <location>
        <begin position="1"/>
        <end position="30"/>
    </location>
</feature>
<dbReference type="SUPFAM" id="SSF51735">
    <property type="entry name" value="NAD(P)-binding Rossmann-fold domains"/>
    <property type="match status" value="1"/>
</dbReference>
<evidence type="ECO:0000256" key="3">
    <source>
        <dbReference type="ARBA" id="ARBA00023027"/>
    </source>
</evidence>
<keyword evidence="3" id="KW-0520">NAD</keyword>
<name>E1C9L4_MYCTH</name>
<dbReference type="InterPro" id="IPR020904">
    <property type="entry name" value="Sc_DH/Rdtase_CS"/>
</dbReference>
<dbReference type="InterPro" id="IPR023985">
    <property type="entry name" value="SDR_subfam_1"/>
</dbReference>
<evidence type="ECO:0000256" key="2">
    <source>
        <dbReference type="ARBA" id="ARBA00023002"/>
    </source>
</evidence>
<dbReference type="NCBIfam" id="NF009467">
    <property type="entry name" value="PRK12826.1-3"/>
    <property type="match status" value="1"/>
</dbReference>
<accession>E1C9L4</accession>
<keyword evidence="2" id="KW-0560">Oxidoreductase</keyword>
<feature type="compositionally biased region" description="Polar residues" evidence="5">
    <location>
        <begin position="1"/>
        <end position="11"/>
    </location>
</feature>
<dbReference type="InterPro" id="IPR036291">
    <property type="entry name" value="NAD(P)-bd_dom_sf"/>
</dbReference>
<dbReference type="EvolutionaryTrace" id="E1C9L4"/>
<protein>
    <submittedName>
        <fullName evidence="6">Carveol dehydrogenase (MythA.01326.c, A0R518 homolog)</fullName>
        <ecNumber evidence="6">1.1.1.234</ecNumber>
    </submittedName>
</protein>
<dbReference type="PRINTS" id="PR00080">
    <property type="entry name" value="SDRFAMILY"/>
</dbReference>
<evidence type="ECO:0000256" key="5">
    <source>
        <dbReference type="SAM" id="MobiDB-lite"/>
    </source>
</evidence>
<evidence type="ECO:0000313" key="6">
    <source>
        <dbReference type="PDB" id="3OEC"/>
    </source>
</evidence>
<dbReference type="InterPro" id="IPR002347">
    <property type="entry name" value="SDR_fam"/>
</dbReference>
<dbReference type="PROSITE" id="PS00061">
    <property type="entry name" value="ADH_SHORT"/>
    <property type="match status" value="1"/>
</dbReference>
<reference evidence="7" key="2">
    <citation type="journal article" date="2017" name="Sci. Rep.">
        <title>Mycofactocin-associated mycobacterial dehydrogenases with non-exchangeable NAD cofactors.</title>
        <authorList>
            <person name="Haft D.H."/>
            <person name="Pierce P.G."/>
            <person name="Mayclin S.J."/>
            <person name="Sullivan A."/>
            <person name="Gardberg A.S."/>
            <person name="Abendroth J."/>
            <person name="Begley D.W."/>
            <person name="Phan I.Q."/>
            <person name="Staker B.L."/>
            <person name="Myler P.J."/>
            <person name="Marathias V.M."/>
            <person name="Lorimer D.D."/>
            <person name="Edwards T.E."/>
        </authorList>
    </citation>
    <scope>X-RAY CRYSTALLOGRAPHY (1.95 ANGSTROMS)</scope>
</reference>
<dbReference type="CDD" id="cd05233">
    <property type="entry name" value="SDR_c"/>
    <property type="match status" value="1"/>
</dbReference>
<dbReference type="PDB" id="3OEC">
    <property type="method" value="X-ray"/>
    <property type="resolution" value="1.95 A"/>
    <property type="chains" value="A/B/C/D=1-309"/>
</dbReference>
<sequence>MGTLEAQTQGPGSMVDPVRRSTRVSARGQGARMNRLQGKVAFITGAARGQGRTHAVRLAQDGADIVAIDLCRQQPNLDYAQGSPEELKETVRLVEEQGRRIIARQADVRDLASLQAVVDEALAEFGHIDILVSNVGISNQGEVVSLTDQQWSDILQTNLIGAWHACRAVLPSMIERGQGGSVIFVSSTVGLRGAPGQSHYAASKHGVQGLMLSLANEVGRHNIRVNSVNPGAVNTEMALNEKLLKMFLPHLENPTREDAAELFSQLTLLPIPWVEPEDVSNAVAWLASDEARYIHGAAIPVDGGQLARA</sequence>
<dbReference type="PANTHER" id="PTHR42760">
    <property type="entry name" value="SHORT-CHAIN DEHYDROGENASES/REDUCTASES FAMILY MEMBER"/>
    <property type="match status" value="1"/>
</dbReference>
<dbReference type="GO" id="GO:0047890">
    <property type="term" value="F:flavanone 4-reductase activity"/>
    <property type="evidence" value="ECO:0007669"/>
    <property type="project" value="UniProtKB-EC"/>
</dbReference>
<evidence type="ECO:0000256" key="1">
    <source>
        <dbReference type="ARBA" id="ARBA00006484"/>
    </source>
</evidence>